<dbReference type="PANTHER" id="PTHR31793:SF39">
    <property type="entry name" value="THIOESTERASE_THIOL ESTER DEHYDRASE-ISOMERASE"/>
    <property type="match status" value="1"/>
</dbReference>
<dbReference type="SUPFAM" id="SSF54637">
    <property type="entry name" value="Thioesterase/thiol ester dehydrase-isomerase"/>
    <property type="match status" value="1"/>
</dbReference>
<reference evidence="2 3" key="1">
    <citation type="journal article" name="Sci. Rep.">
        <title>Telomere-to-telomere assembled and centromere annotated genomes of the two main subspecies of the button mushroom Agaricus bisporus reveal especially polymorphic chromosome ends.</title>
        <authorList>
            <person name="Sonnenberg A.S.M."/>
            <person name="Sedaghat-Telgerd N."/>
            <person name="Lavrijssen B."/>
            <person name="Ohm R.A."/>
            <person name="Hendrickx P.M."/>
            <person name="Scholtmeijer K."/>
            <person name="Baars J.J.P."/>
            <person name="van Peer A."/>
        </authorList>
    </citation>
    <scope>NUCLEOTIDE SEQUENCE [LARGE SCALE GENOMIC DNA]</scope>
    <source>
        <strain evidence="2 3">H119_p4</strain>
    </source>
</reference>
<name>A0A8H7F0A3_AGABI</name>
<evidence type="ECO:0000313" key="2">
    <source>
        <dbReference type="EMBL" id="KAF7770875.1"/>
    </source>
</evidence>
<dbReference type="Gene3D" id="3.10.129.10">
    <property type="entry name" value="Hotdog Thioesterase"/>
    <property type="match status" value="1"/>
</dbReference>
<comment type="caution">
    <text evidence="2">The sequence shown here is derived from an EMBL/GenBank/DDBJ whole genome shotgun (WGS) entry which is preliminary data.</text>
</comment>
<proteinExistence type="predicted"/>
<dbReference type="InterPro" id="IPR029069">
    <property type="entry name" value="HotDog_dom_sf"/>
</dbReference>
<evidence type="ECO:0000256" key="1">
    <source>
        <dbReference type="SAM" id="MobiDB-lite"/>
    </source>
</evidence>
<dbReference type="PANTHER" id="PTHR31793">
    <property type="entry name" value="4-HYDROXYBENZOYL-COA THIOESTERASE FAMILY MEMBER"/>
    <property type="match status" value="1"/>
</dbReference>
<sequence>MLRRLPISFSELKITRSIPGRSKTTSVNELQAKFRDPSSPYYIPPGTRGPEAPDSPTHTYGFDHASISPLSPLAKAHEHLMKQGFDPQSFWEQRIVWGDHDSFQHVNNVRYARFFESSRIHWLASFGREIGGPEKAEAMVKGRGVSLILKSMEIRFRRKVTYPDTLLIGYTPVLPLSDDMNERSTLRATGSAYSLAQEAFVTHSKEEIVWYDYDRAKKCDPGDRFREVVYGRIKALCLNFLGSSRNVDCCKRCREDADEEAPLRGLRSKYSESKCEQIVMWSGIHEVSTCCLYWSHCIRNCVAITLRIQMQLEASLEWRSAVERML</sequence>
<dbReference type="Pfam" id="PF13279">
    <property type="entry name" value="4HBT_2"/>
    <property type="match status" value="1"/>
</dbReference>
<evidence type="ECO:0000313" key="3">
    <source>
        <dbReference type="Proteomes" id="UP000629468"/>
    </source>
</evidence>
<protein>
    <recommendedName>
        <fullName evidence="4">Thioesterase domain-containing protein</fullName>
    </recommendedName>
</protein>
<dbReference type="InterPro" id="IPR050563">
    <property type="entry name" value="4-hydroxybenzoyl-CoA_TE"/>
</dbReference>
<dbReference type="CDD" id="cd00586">
    <property type="entry name" value="4HBT"/>
    <property type="match status" value="1"/>
</dbReference>
<dbReference type="Proteomes" id="UP000629468">
    <property type="component" value="Unassembled WGS sequence"/>
</dbReference>
<dbReference type="GO" id="GO:0047617">
    <property type="term" value="F:fatty acyl-CoA hydrolase activity"/>
    <property type="evidence" value="ECO:0007669"/>
    <property type="project" value="TreeGrafter"/>
</dbReference>
<organism evidence="2 3">
    <name type="scientific">Agaricus bisporus var. burnettii</name>
    <dbReference type="NCBI Taxonomy" id="192524"/>
    <lineage>
        <taxon>Eukaryota</taxon>
        <taxon>Fungi</taxon>
        <taxon>Dikarya</taxon>
        <taxon>Basidiomycota</taxon>
        <taxon>Agaricomycotina</taxon>
        <taxon>Agaricomycetes</taxon>
        <taxon>Agaricomycetidae</taxon>
        <taxon>Agaricales</taxon>
        <taxon>Agaricineae</taxon>
        <taxon>Agaricaceae</taxon>
        <taxon>Agaricus</taxon>
    </lineage>
</organism>
<dbReference type="AlphaFoldDB" id="A0A8H7F0A3"/>
<feature type="region of interest" description="Disordered" evidence="1">
    <location>
        <begin position="35"/>
        <end position="61"/>
    </location>
</feature>
<dbReference type="EMBL" id="JABXXO010000009">
    <property type="protein sequence ID" value="KAF7770875.1"/>
    <property type="molecule type" value="Genomic_DNA"/>
</dbReference>
<evidence type="ECO:0008006" key="4">
    <source>
        <dbReference type="Google" id="ProtNLM"/>
    </source>
</evidence>
<accession>A0A8H7F0A3</accession>
<gene>
    <name evidence="2" type="ORF">Agabi119p4_6849</name>
</gene>